<evidence type="ECO:0000313" key="1">
    <source>
        <dbReference type="EMBL" id="CAI8750480.1"/>
    </source>
</evidence>
<dbReference type="Proteomes" id="UP001162030">
    <property type="component" value="Chromosome"/>
</dbReference>
<name>A0ABM9HXD7_9GAMM</name>
<sequence length="33" mass="3944">MYSRAEVGWSTEERMTRERLIQALTLALLQHRP</sequence>
<organism evidence="1 2">
    <name type="scientific">Methylocaldum szegediense</name>
    <dbReference type="NCBI Taxonomy" id="73780"/>
    <lineage>
        <taxon>Bacteria</taxon>
        <taxon>Pseudomonadati</taxon>
        <taxon>Pseudomonadota</taxon>
        <taxon>Gammaproteobacteria</taxon>
        <taxon>Methylococcales</taxon>
        <taxon>Methylococcaceae</taxon>
        <taxon>Methylocaldum</taxon>
    </lineage>
</organism>
<protein>
    <submittedName>
        <fullName evidence="1">Uncharacterized protein</fullName>
    </submittedName>
</protein>
<reference evidence="1 2" key="1">
    <citation type="submission" date="2023-03" db="EMBL/GenBank/DDBJ databases">
        <authorList>
            <person name="Pearce D."/>
        </authorList>
    </citation>
    <scope>NUCLEOTIDE SEQUENCE [LARGE SCALE GENOMIC DNA]</scope>
    <source>
        <strain evidence="1">Msz</strain>
    </source>
</reference>
<proteinExistence type="predicted"/>
<evidence type="ECO:0000313" key="2">
    <source>
        <dbReference type="Proteomes" id="UP001162030"/>
    </source>
</evidence>
<accession>A0ABM9HXD7</accession>
<keyword evidence="2" id="KW-1185">Reference proteome</keyword>
<gene>
    <name evidence="1" type="ORF">MSZNOR_0636</name>
</gene>
<dbReference type="EMBL" id="OX458333">
    <property type="protein sequence ID" value="CAI8750480.1"/>
    <property type="molecule type" value="Genomic_DNA"/>
</dbReference>